<comment type="caution">
    <text evidence="1">The sequence shown here is derived from an EMBL/GenBank/DDBJ whole genome shotgun (WGS) entry which is preliminary data.</text>
</comment>
<name>A0ABU0M9G5_9HYPH</name>
<gene>
    <name evidence="1" type="ORF">QO015_003225</name>
</gene>
<accession>A0ABU0M9G5</accession>
<protein>
    <submittedName>
        <fullName evidence="1">Uncharacterized protein</fullName>
    </submittedName>
</protein>
<organism evidence="1 2">
    <name type="scientific">Kaistia geumhonensis</name>
    <dbReference type="NCBI Taxonomy" id="410839"/>
    <lineage>
        <taxon>Bacteria</taxon>
        <taxon>Pseudomonadati</taxon>
        <taxon>Pseudomonadota</taxon>
        <taxon>Alphaproteobacteria</taxon>
        <taxon>Hyphomicrobiales</taxon>
        <taxon>Kaistiaceae</taxon>
        <taxon>Kaistia</taxon>
    </lineage>
</organism>
<proteinExistence type="predicted"/>
<evidence type="ECO:0000313" key="2">
    <source>
        <dbReference type="Proteomes" id="UP001223743"/>
    </source>
</evidence>
<dbReference type="RefSeq" id="WP_266283007.1">
    <property type="nucleotide sequence ID" value="NZ_JAPKNF010000002.1"/>
</dbReference>
<keyword evidence="2" id="KW-1185">Reference proteome</keyword>
<evidence type="ECO:0000313" key="1">
    <source>
        <dbReference type="EMBL" id="MDQ0517612.1"/>
    </source>
</evidence>
<dbReference type="Proteomes" id="UP001223743">
    <property type="component" value="Unassembled WGS sequence"/>
</dbReference>
<reference evidence="1 2" key="1">
    <citation type="submission" date="2023-07" db="EMBL/GenBank/DDBJ databases">
        <title>Genomic Encyclopedia of Type Strains, Phase IV (KMG-IV): sequencing the most valuable type-strain genomes for metagenomic binning, comparative biology and taxonomic classification.</title>
        <authorList>
            <person name="Goeker M."/>
        </authorList>
    </citation>
    <scope>NUCLEOTIDE SEQUENCE [LARGE SCALE GENOMIC DNA]</scope>
    <source>
        <strain evidence="1 2">B1-1</strain>
    </source>
</reference>
<dbReference type="EMBL" id="JAUSWJ010000001">
    <property type="protein sequence ID" value="MDQ0517612.1"/>
    <property type="molecule type" value="Genomic_DNA"/>
</dbReference>
<sequence length="106" mass="11693">MDLIEQLGALHHALHQDVTFADPAAWRAALDGIGKALDQEPGIDKFDRETLAVMRTKIEALIAELEKGTGEPDFVPARTWVAALGTAIHRRREAARRPANDHGRVH</sequence>